<evidence type="ECO:0000256" key="2">
    <source>
        <dbReference type="ARBA" id="ARBA00023002"/>
    </source>
</evidence>
<evidence type="ECO:0000256" key="1">
    <source>
        <dbReference type="ARBA" id="ARBA00006484"/>
    </source>
</evidence>
<dbReference type="PANTHER" id="PTHR44196:SF1">
    <property type="entry name" value="DEHYDROGENASE_REDUCTASE SDR FAMILY MEMBER 7B"/>
    <property type="match status" value="1"/>
</dbReference>
<gene>
    <name evidence="5" type="ORF">FC82_GL003059</name>
</gene>
<dbReference type="InterPro" id="IPR036291">
    <property type="entry name" value="NAD(P)-bd_dom_sf"/>
</dbReference>
<proteinExistence type="inferred from homology"/>
<dbReference type="GO" id="GO:0016020">
    <property type="term" value="C:membrane"/>
    <property type="evidence" value="ECO:0007669"/>
    <property type="project" value="TreeGrafter"/>
</dbReference>
<dbReference type="AlphaFoldDB" id="A0A0R2BED0"/>
<dbReference type="PANTHER" id="PTHR44196">
    <property type="entry name" value="DEHYDROGENASE/REDUCTASE SDR FAMILY MEMBER 7B"/>
    <property type="match status" value="1"/>
</dbReference>
<dbReference type="Pfam" id="PF00106">
    <property type="entry name" value="adh_short"/>
    <property type="match status" value="1"/>
</dbReference>
<dbReference type="PROSITE" id="PS00061">
    <property type="entry name" value="ADH_SHORT"/>
    <property type="match status" value="1"/>
</dbReference>
<evidence type="ECO:0000313" key="5">
    <source>
        <dbReference type="EMBL" id="KRM77688.1"/>
    </source>
</evidence>
<dbReference type="RefSeq" id="WP_054758998.1">
    <property type="nucleotide sequence ID" value="NZ_AYYR01000009.1"/>
</dbReference>
<dbReference type="InterPro" id="IPR020904">
    <property type="entry name" value="Sc_DH/Rdtase_CS"/>
</dbReference>
<keyword evidence="2" id="KW-0560">Oxidoreductase</keyword>
<evidence type="ECO:0000259" key="4">
    <source>
        <dbReference type="SMART" id="SM00822"/>
    </source>
</evidence>
<comment type="similarity">
    <text evidence="1 3">Belongs to the short-chain dehydrogenases/reductases (SDR) family.</text>
</comment>
<feature type="domain" description="Ketoreductase" evidence="4">
    <location>
        <begin position="5"/>
        <end position="188"/>
    </location>
</feature>
<dbReference type="SUPFAM" id="SSF51735">
    <property type="entry name" value="NAD(P)-binding Rossmann-fold domains"/>
    <property type="match status" value="1"/>
</dbReference>
<dbReference type="Proteomes" id="UP000051845">
    <property type="component" value="Unassembled WGS sequence"/>
</dbReference>
<organism evidence="5 6">
    <name type="scientific">Secundilactobacillus collinoides DSM 20515 = JCM 1123</name>
    <dbReference type="NCBI Taxonomy" id="1423733"/>
    <lineage>
        <taxon>Bacteria</taxon>
        <taxon>Bacillati</taxon>
        <taxon>Bacillota</taxon>
        <taxon>Bacilli</taxon>
        <taxon>Lactobacillales</taxon>
        <taxon>Lactobacillaceae</taxon>
        <taxon>Secundilactobacillus</taxon>
    </lineage>
</organism>
<dbReference type="GO" id="GO:0016616">
    <property type="term" value="F:oxidoreductase activity, acting on the CH-OH group of donors, NAD or NADP as acceptor"/>
    <property type="evidence" value="ECO:0007669"/>
    <property type="project" value="UniProtKB-ARBA"/>
</dbReference>
<sequence>MIKNKVVVITGASSGFGRSTALLLAQNGAKLVLGARRENRLQELVSEITVAGGEAVYAVTDVTKQENVEALSQTALAHFGRIDVWINNAGIMPQGLFMDNDVAEWEAAIDLNIKGVLYGISASLPQMAKQQSGHIINLASVAGVMAHAGTGVYSATKWAVRAISEALREETAQMDGDIRVTILSPGAFNTELVNSVHNDKFQAGVEDFYAKVGITADRVATTIKQAIDLPDDTSWNEVIIRPTKQVL</sequence>
<accession>A0A0R2BED0</accession>
<dbReference type="PRINTS" id="PR00081">
    <property type="entry name" value="GDHRDH"/>
</dbReference>
<dbReference type="Gene3D" id="3.40.50.720">
    <property type="entry name" value="NAD(P)-binding Rossmann-like Domain"/>
    <property type="match status" value="1"/>
</dbReference>
<dbReference type="FunFam" id="3.40.50.720:FF:000047">
    <property type="entry name" value="NADP-dependent L-serine/L-allo-threonine dehydrogenase"/>
    <property type="match status" value="1"/>
</dbReference>
<name>A0A0R2BED0_SECCO</name>
<dbReference type="InterPro" id="IPR057326">
    <property type="entry name" value="KR_dom"/>
</dbReference>
<evidence type="ECO:0000256" key="3">
    <source>
        <dbReference type="RuleBase" id="RU000363"/>
    </source>
</evidence>
<dbReference type="STRING" id="33960.TY91_11195"/>
<dbReference type="PRINTS" id="PR00080">
    <property type="entry name" value="SDRFAMILY"/>
</dbReference>
<dbReference type="InterPro" id="IPR002347">
    <property type="entry name" value="SDR_fam"/>
</dbReference>
<evidence type="ECO:0000313" key="6">
    <source>
        <dbReference type="Proteomes" id="UP000051845"/>
    </source>
</evidence>
<protein>
    <submittedName>
        <fullName evidence="5">Short-chain dehydrogenase</fullName>
    </submittedName>
</protein>
<dbReference type="SMART" id="SM00822">
    <property type="entry name" value="PKS_KR"/>
    <property type="match status" value="1"/>
</dbReference>
<dbReference type="PATRIC" id="fig|1423733.4.peg.3183"/>
<reference evidence="5 6" key="1">
    <citation type="journal article" date="2015" name="Genome Announc.">
        <title>Expanding the biotechnology potential of lactobacilli through comparative genomics of 213 strains and associated genera.</title>
        <authorList>
            <person name="Sun Z."/>
            <person name="Harris H.M."/>
            <person name="McCann A."/>
            <person name="Guo C."/>
            <person name="Argimon S."/>
            <person name="Zhang W."/>
            <person name="Yang X."/>
            <person name="Jeffery I.B."/>
            <person name="Cooney J.C."/>
            <person name="Kagawa T.F."/>
            <person name="Liu W."/>
            <person name="Song Y."/>
            <person name="Salvetti E."/>
            <person name="Wrobel A."/>
            <person name="Rasinkangas P."/>
            <person name="Parkhill J."/>
            <person name="Rea M.C."/>
            <person name="O'Sullivan O."/>
            <person name="Ritari J."/>
            <person name="Douillard F.P."/>
            <person name="Paul Ross R."/>
            <person name="Yang R."/>
            <person name="Briner A.E."/>
            <person name="Felis G.E."/>
            <person name="de Vos W.M."/>
            <person name="Barrangou R."/>
            <person name="Klaenhammer T.R."/>
            <person name="Caufield P.W."/>
            <person name="Cui Y."/>
            <person name="Zhang H."/>
            <person name="O'Toole P.W."/>
        </authorList>
    </citation>
    <scope>NUCLEOTIDE SEQUENCE [LARGE SCALE GENOMIC DNA]</scope>
    <source>
        <strain evidence="5 6">DSM 20515</strain>
    </source>
</reference>
<dbReference type="EMBL" id="AYYR01000009">
    <property type="protein sequence ID" value="KRM77688.1"/>
    <property type="molecule type" value="Genomic_DNA"/>
</dbReference>
<comment type="caution">
    <text evidence="5">The sequence shown here is derived from an EMBL/GenBank/DDBJ whole genome shotgun (WGS) entry which is preliminary data.</text>
</comment>